<name>A0A8V0ZT88_CHICK</name>
<dbReference type="InterPro" id="IPR002369">
    <property type="entry name" value="Integrin_bsu_VWA"/>
</dbReference>
<accession>A0A8V0ZT88</accession>
<dbReference type="PANTHER" id="PTHR10082:SF36">
    <property type="entry name" value="INTEGRIN BETA-7"/>
    <property type="match status" value="1"/>
</dbReference>
<dbReference type="SUPFAM" id="SSF53300">
    <property type="entry name" value="vWA-like"/>
    <property type="match status" value="1"/>
</dbReference>
<keyword evidence="13" id="KW-1015">Disulfide bond</keyword>
<keyword evidence="14" id="KW-0325">Glycoprotein</keyword>
<dbReference type="Ensembl" id="ENSGALT00010059966.1">
    <property type="protein sequence ID" value="ENSGALP00010036726.1"/>
    <property type="gene ID" value="ENSGALG00010024583.1"/>
</dbReference>
<dbReference type="GO" id="GO:0007229">
    <property type="term" value="P:integrin-mediated signaling pathway"/>
    <property type="evidence" value="ECO:0007669"/>
    <property type="project" value="UniProtKB-KW"/>
</dbReference>
<keyword evidence="12" id="KW-0472">Membrane</keyword>
<keyword evidence="6 16" id="KW-0732">Signal</keyword>
<dbReference type="GeneTree" id="ENSGT01150000286919"/>
<dbReference type="GO" id="GO:0007155">
    <property type="term" value="P:cell adhesion"/>
    <property type="evidence" value="ECO:0007669"/>
    <property type="project" value="UniProtKB-KW"/>
</dbReference>
<sequence>MGRGGLLLLLLLPLLRAAPREAGGSCRPQPSCEECISSHPQCAWCEEPDFSGGAQMEASRCAPRAALERAGCPPGAIVDPRGSLRVLRDTERGDGGGQLQPHSVEMELRAGEELSFAVRFRRARAVPVDLYFLLDLSYSMRDDLRLLQRLGTELLHALHNASSAARIGFGSFVDKPLLPFSAVTPRRSPCPAAEPCAPPVAFRHLLPLTNDSAEFRRRVRSQRVSANMDAPEGGFDAIVQVAVCQERIGWRPVRRLLLFASDDTFHTAGDGRLGGIARPCDGRCHLDVHGEYSSSHLYDYPSVGHLAQVLSAADILPIFAVTAPVVPLYRELSRLIPGAVVGELREDSSNVVQLITDAYEVTFTVRVRAEKCLGPLQRVGLRVVGVPEELSLLLRVPCACPCAQRRGGAALCR</sequence>
<feature type="chain" id="PRO_5036461194" description="Integrin beta" evidence="16">
    <location>
        <begin position="18"/>
        <end position="413"/>
    </location>
</feature>
<evidence type="ECO:0000256" key="3">
    <source>
        <dbReference type="ARBA" id="ARBA00022475"/>
    </source>
</evidence>
<evidence type="ECO:0000256" key="9">
    <source>
        <dbReference type="ARBA" id="ARBA00022889"/>
    </source>
</evidence>
<evidence type="ECO:0000256" key="12">
    <source>
        <dbReference type="ARBA" id="ARBA00023136"/>
    </source>
</evidence>
<dbReference type="Gene3D" id="3.40.50.410">
    <property type="entry name" value="von Willebrand factor, type A domain"/>
    <property type="match status" value="1"/>
</dbReference>
<keyword evidence="7" id="KW-0677">Repeat</keyword>
<evidence type="ECO:0000256" key="13">
    <source>
        <dbReference type="ARBA" id="ARBA00023157"/>
    </source>
</evidence>
<dbReference type="Pfam" id="PF17205">
    <property type="entry name" value="PSI_integrin"/>
    <property type="match status" value="1"/>
</dbReference>
<dbReference type="SMART" id="SM00423">
    <property type="entry name" value="PSI"/>
    <property type="match status" value="1"/>
</dbReference>
<evidence type="ECO:0000256" key="1">
    <source>
        <dbReference type="ARBA" id="ARBA00004251"/>
    </source>
</evidence>
<evidence type="ECO:0000256" key="10">
    <source>
        <dbReference type="ARBA" id="ARBA00022989"/>
    </source>
</evidence>
<dbReference type="AlphaFoldDB" id="A0A8V0ZT88"/>
<keyword evidence="10" id="KW-1133">Transmembrane helix</keyword>
<evidence type="ECO:0000256" key="8">
    <source>
        <dbReference type="ARBA" id="ARBA00022842"/>
    </source>
</evidence>
<reference evidence="19" key="2">
    <citation type="submission" date="2025-08" db="UniProtKB">
        <authorList>
            <consortium name="Ensembl"/>
        </authorList>
    </citation>
    <scope>IDENTIFICATION</scope>
    <source>
        <strain evidence="19">broiler</strain>
    </source>
</reference>
<keyword evidence="4" id="KW-0245">EGF-like domain</keyword>
<keyword evidence="8" id="KW-0460">Magnesium</keyword>
<keyword evidence="9 15" id="KW-0130">Cell adhesion</keyword>
<feature type="signal peptide" evidence="16">
    <location>
        <begin position="1"/>
        <end position="17"/>
    </location>
</feature>
<feature type="domain" description="PSI" evidence="18">
    <location>
        <begin position="25"/>
        <end position="73"/>
    </location>
</feature>
<evidence type="ECO:0000256" key="2">
    <source>
        <dbReference type="ARBA" id="ARBA00007449"/>
    </source>
</evidence>
<evidence type="ECO:0000259" key="18">
    <source>
        <dbReference type="SMART" id="SM00423"/>
    </source>
</evidence>
<keyword evidence="3" id="KW-1003">Cell membrane</keyword>
<reference evidence="19" key="1">
    <citation type="submission" date="2020-11" db="EMBL/GenBank/DDBJ databases">
        <title>Gallus gallus (Chicken) genome, bGalGal1, GRCg7b, maternal haplotype autosomes + Z &amp; W.</title>
        <authorList>
            <person name="Warren W."/>
            <person name="Formenti G."/>
            <person name="Fedrigo O."/>
            <person name="Haase B."/>
            <person name="Mountcastle J."/>
            <person name="Balacco J."/>
            <person name="Tracey A."/>
            <person name="Schneider V."/>
            <person name="Okimoto R."/>
            <person name="Cheng H."/>
            <person name="Hawken R."/>
            <person name="Howe K."/>
            <person name="Jarvis E.D."/>
        </authorList>
    </citation>
    <scope>NUCLEOTIDE SEQUENCE [LARGE SCALE GENOMIC DNA]</scope>
    <source>
        <strain evidence="19">Broiler</strain>
    </source>
</reference>
<feature type="domain" description="Integrin beta subunit VWA" evidence="17">
    <location>
        <begin position="31"/>
        <end position="400"/>
    </location>
</feature>
<dbReference type="InterPro" id="IPR015812">
    <property type="entry name" value="Integrin_bsu"/>
</dbReference>
<reference evidence="19" key="3">
    <citation type="submission" date="2025-09" db="UniProtKB">
        <authorList>
            <consortium name="Ensembl"/>
        </authorList>
    </citation>
    <scope>IDENTIFICATION</scope>
    <source>
        <strain evidence="19">broiler</strain>
    </source>
</reference>
<gene>
    <name evidence="19" type="primary">LOC107049666</name>
</gene>
<dbReference type="Pfam" id="PF00362">
    <property type="entry name" value="Integrin_beta"/>
    <property type="match status" value="1"/>
</dbReference>
<keyword evidence="5 15" id="KW-0812">Transmembrane</keyword>
<keyword evidence="11 15" id="KW-0401">Integrin</keyword>
<evidence type="ECO:0000259" key="17">
    <source>
        <dbReference type="SMART" id="SM00187"/>
    </source>
</evidence>
<dbReference type="SUPFAM" id="SSF103575">
    <property type="entry name" value="Plexin repeat"/>
    <property type="match status" value="1"/>
</dbReference>
<proteinExistence type="inferred from homology"/>
<dbReference type="SMART" id="SM00187">
    <property type="entry name" value="INB"/>
    <property type="match status" value="1"/>
</dbReference>
<dbReference type="SUPFAM" id="SSF69179">
    <property type="entry name" value="Integrin domains"/>
    <property type="match status" value="1"/>
</dbReference>
<evidence type="ECO:0000313" key="19">
    <source>
        <dbReference type="Ensembl" id="ENSGALP00010036726.1"/>
    </source>
</evidence>
<evidence type="ECO:0000256" key="5">
    <source>
        <dbReference type="ARBA" id="ARBA00022692"/>
    </source>
</evidence>
<organism evidence="19 20">
    <name type="scientific">Gallus gallus</name>
    <name type="common">Chicken</name>
    <dbReference type="NCBI Taxonomy" id="9031"/>
    <lineage>
        <taxon>Eukaryota</taxon>
        <taxon>Metazoa</taxon>
        <taxon>Chordata</taxon>
        <taxon>Craniata</taxon>
        <taxon>Vertebrata</taxon>
        <taxon>Euteleostomi</taxon>
        <taxon>Archelosauria</taxon>
        <taxon>Archosauria</taxon>
        <taxon>Dinosauria</taxon>
        <taxon>Saurischia</taxon>
        <taxon>Theropoda</taxon>
        <taxon>Coelurosauria</taxon>
        <taxon>Aves</taxon>
        <taxon>Neognathae</taxon>
        <taxon>Galloanserae</taxon>
        <taxon>Galliformes</taxon>
        <taxon>Phasianidae</taxon>
        <taxon>Phasianinae</taxon>
        <taxon>Gallus</taxon>
    </lineage>
</organism>
<dbReference type="GO" id="GO:0005886">
    <property type="term" value="C:plasma membrane"/>
    <property type="evidence" value="ECO:0007669"/>
    <property type="project" value="UniProtKB-SubCell"/>
</dbReference>
<dbReference type="Gene3D" id="3.30.1680.10">
    <property type="entry name" value="ligand-binding face of the semaphorins, domain 2"/>
    <property type="match status" value="1"/>
</dbReference>
<dbReference type="PRINTS" id="PR01186">
    <property type="entry name" value="INTEGRINB"/>
</dbReference>
<dbReference type="InterPro" id="IPR036465">
    <property type="entry name" value="vWFA_dom_sf"/>
</dbReference>
<evidence type="ECO:0000256" key="16">
    <source>
        <dbReference type="SAM" id="SignalP"/>
    </source>
</evidence>
<evidence type="ECO:0000256" key="6">
    <source>
        <dbReference type="ARBA" id="ARBA00022729"/>
    </source>
</evidence>
<dbReference type="Gene3D" id="2.60.40.1510">
    <property type="entry name" value="ntegrin, alpha v. Chain A, domain 3"/>
    <property type="match status" value="2"/>
</dbReference>
<evidence type="ECO:0000313" key="20">
    <source>
        <dbReference type="Proteomes" id="UP000000539"/>
    </source>
</evidence>
<evidence type="ECO:0000256" key="11">
    <source>
        <dbReference type="ARBA" id="ARBA00023037"/>
    </source>
</evidence>
<dbReference type="Proteomes" id="UP000000539">
    <property type="component" value="Chromosome 34"/>
</dbReference>
<dbReference type="InterPro" id="IPR032695">
    <property type="entry name" value="Integrin_dom_sf"/>
</dbReference>
<protein>
    <recommendedName>
        <fullName evidence="15">Integrin beta</fullName>
    </recommendedName>
</protein>
<dbReference type="PANTHER" id="PTHR10082">
    <property type="entry name" value="INTEGRIN BETA SUBUNIT"/>
    <property type="match status" value="1"/>
</dbReference>
<keyword evidence="20" id="KW-1185">Reference proteome</keyword>
<evidence type="ECO:0000256" key="4">
    <source>
        <dbReference type="ARBA" id="ARBA00022536"/>
    </source>
</evidence>
<dbReference type="FunFam" id="3.40.50.410:FF:000002">
    <property type="entry name" value="Integrin beta"/>
    <property type="match status" value="1"/>
</dbReference>
<evidence type="ECO:0000256" key="14">
    <source>
        <dbReference type="ARBA" id="ARBA00023180"/>
    </source>
</evidence>
<comment type="subcellular location">
    <subcellularLocation>
        <location evidence="1 15">Cell membrane</location>
        <topology evidence="1 15">Single-pass type I membrane protein</topology>
    </subcellularLocation>
</comment>
<dbReference type="OrthoDB" id="410592at2759"/>
<dbReference type="InterPro" id="IPR033760">
    <property type="entry name" value="Integrin_beta_N"/>
</dbReference>
<comment type="similarity">
    <text evidence="2 15">Belongs to the integrin beta chain family.</text>
</comment>
<evidence type="ECO:0000256" key="7">
    <source>
        <dbReference type="ARBA" id="ARBA00022737"/>
    </source>
</evidence>
<evidence type="ECO:0000256" key="15">
    <source>
        <dbReference type="RuleBase" id="RU000633"/>
    </source>
</evidence>
<dbReference type="InterPro" id="IPR016201">
    <property type="entry name" value="PSI"/>
</dbReference>